<gene>
    <name evidence="4" type="ORF">A4X13_0g7978</name>
</gene>
<accession>A0A177T1Y6</accession>
<dbReference type="PANTHER" id="PTHR46558:SF4">
    <property type="entry name" value="DNA-BIDING PHAGE PROTEIN"/>
    <property type="match status" value="1"/>
</dbReference>
<dbReference type="PANTHER" id="PTHR46558">
    <property type="entry name" value="TRACRIPTIONAL REGULATORY PROTEIN-RELATED-RELATED"/>
    <property type="match status" value="1"/>
</dbReference>
<evidence type="ECO:0000313" key="4">
    <source>
        <dbReference type="EMBL" id="KAE8240009.1"/>
    </source>
</evidence>
<dbReference type="InterPro" id="IPR001387">
    <property type="entry name" value="Cro/C1-type_HTH"/>
</dbReference>
<dbReference type="Proteomes" id="UP000077521">
    <property type="component" value="Unassembled WGS sequence"/>
</dbReference>
<dbReference type="CDD" id="cd00093">
    <property type="entry name" value="HTH_XRE"/>
    <property type="match status" value="1"/>
</dbReference>
<reference evidence="4" key="2">
    <citation type="journal article" date="2019" name="IMA Fungus">
        <title>Genome sequencing and comparison of five Tilletia species to identify candidate genes for the detection of regulated species infecting wheat.</title>
        <authorList>
            <person name="Nguyen H.D.T."/>
            <person name="Sultana T."/>
            <person name="Kesanakurti P."/>
            <person name="Hambleton S."/>
        </authorList>
    </citation>
    <scope>NUCLEOTIDE SEQUENCE</scope>
    <source>
        <strain evidence="4">DAOMC 236416</strain>
    </source>
</reference>
<evidence type="ECO:0000256" key="1">
    <source>
        <dbReference type="ARBA" id="ARBA00009802"/>
    </source>
</evidence>
<sequence length="123" mass="13860">MHIGQVIYALRQERQLTQEKLALEVETATSNLSRIEQGKSSPSLALLERLARALNTSVTAIYAEAEGFKIESGAVLSVRETHETDYSREALQLRQGFRDLSPANQKLALEFMRLLSRLEREDG</sequence>
<dbReference type="AlphaFoldDB" id="A0A177T1Y6"/>
<comment type="function">
    <text evidence="3">Transcriptional coactivator that stimulates GCN4-dependent transcriptional activity by bridging the DNA-binding region of GCN4 and TBP (SPT15), thereby recruiting TBP to GCN4-bound promoters. Involved in induction of the ribosome quality control (RQC) pathway; a pathway that degrades nascent peptide chains during problematic translation. Required to prevent stalled ribosomes from frameshifting.</text>
</comment>
<reference evidence="4" key="1">
    <citation type="submission" date="2016-04" db="EMBL/GenBank/DDBJ databases">
        <authorList>
            <person name="Nguyen H.D."/>
            <person name="Samba Siva P."/>
            <person name="Cullis J."/>
            <person name="Levesque C.A."/>
            <person name="Hambleton S."/>
        </authorList>
    </citation>
    <scope>NUCLEOTIDE SEQUENCE</scope>
    <source>
        <strain evidence="4">DAOMC 236416</strain>
    </source>
</reference>
<dbReference type="EMBL" id="LWDF02001176">
    <property type="protein sequence ID" value="KAE8240009.1"/>
    <property type="molecule type" value="Genomic_DNA"/>
</dbReference>
<organism evidence="4 5">
    <name type="scientific">Tilletia indica</name>
    <dbReference type="NCBI Taxonomy" id="43049"/>
    <lineage>
        <taxon>Eukaryota</taxon>
        <taxon>Fungi</taxon>
        <taxon>Dikarya</taxon>
        <taxon>Basidiomycota</taxon>
        <taxon>Ustilaginomycotina</taxon>
        <taxon>Exobasidiomycetes</taxon>
        <taxon>Tilletiales</taxon>
        <taxon>Tilletiaceae</taxon>
        <taxon>Tilletia</taxon>
    </lineage>
</organism>
<dbReference type="SUPFAM" id="SSF47413">
    <property type="entry name" value="lambda repressor-like DNA-binding domains"/>
    <property type="match status" value="1"/>
</dbReference>
<evidence type="ECO:0000256" key="2">
    <source>
        <dbReference type="ARBA" id="ARBA00023125"/>
    </source>
</evidence>
<dbReference type="PROSITE" id="PS50943">
    <property type="entry name" value="HTH_CROC1"/>
    <property type="match status" value="1"/>
</dbReference>
<proteinExistence type="inferred from homology"/>
<evidence type="ECO:0000256" key="3">
    <source>
        <dbReference type="ARBA" id="ARBA00035107"/>
    </source>
</evidence>
<dbReference type="GO" id="GO:0003677">
    <property type="term" value="F:DNA binding"/>
    <property type="evidence" value="ECO:0007669"/>
    <property type="project" value="UniProtKB-KW"/>
</dbReference>
<dbReference type="Pfam" id="PF01381">
    <property type="entry name" value="HTH_3"/>
    <property type="match status" value="1"/>
</dbReference>
<protein>
    <submittedName>
        <fullName evidence="4">Uncharacterized protein</fullName>
    </submittedName>
</protein>
<comment type="similarity">
    <text evidence="1">Belongs to the MBF1 family.</text>
</comment>
<name>A0A177T1Y6_9BASI</name>
<evidence type="ECO:0000313" key="5">
    <source>
        <dbReference type="Proteomes" id="UP000077521"/>
    </source>
</evidence>
<dbReference type="SMART" id="SM00530">
    <property type="entry name" value="HTH_XRE"/>
    <property type="match status" value="1"/>
</dbReference>
<dbReference type="InterPro" id="IPR010982">
    <property type="entry name" value="Lambda_DNA-bd_dom_sf"/>
</dbReference>
<comment type="caution">
    <text evidence="4">The sequence shown here is derived from an EMBL/GenBank/DDBJ whole genome shotgun (WGS) entry which is preliminary data.</text>
</comment>
<keyword evidence="5" id="KW-1185">Reference proteome</keyword>
<dbReference type="Gene3D" id="1.10.260.40">
    <property type="entry name" value="lambda repressor-like DNA-binding domains"/>
    <property type="match status" value="1"/>
</dbReference>
<keyword evidence="2" id="KW-0238">DNA-binding</keyword>